<feature type="domain" description="RING-type" evidence="16">
    <location>
        <begin position="70"/>
        <end position="112"/>
    </location>
</feature>
<keyword evidence="8 14" id="KW-0863">Zinc-finger</keyword>
<evidence type="ECO:0000256" key="5">
    <source>
        <dbReference type="ARBA" id="ARBA00022679"/>
    </source>
</evidence>
<comment type="caution">
    <text evidence="17">The sequence shown here is derived from an EMBL/GenBank/DDBJ whole genome shotgun (WGS) entry which is preliminary data.</text>
</comment>
<dbReference type="InterPro" id="IPR013083">
    <property type="entry name" value="Znf_RING/FYVE/PHD"/>
</dbReference>
<evidence type="ECO:0000313" key="18">
    <source>
        <dbReference type="Proteomes" id="UP000775213"/>
    </source>
</evidence>
<dbReference type="InterPro" id="IPR001841">
    <property type="entry name" value="Znf_RING"/>
</dbReference>
<comment type="subcellular location">
    <subcellularLocation>
        <location evidence="2">Membrane</location>
        <topology evidence="2">Single-pass membrane protein</topology>
    </subcellularLocation>
</comment>
<comment type="catalytic activity">
    <reaction evidence="1">
        <text>S-ubiquitinyl-[E2 ubiquitin-conjugating enzyme]-L-cysteine + [acceptor protein]-L-lysine = [E2 ubiquitin-conjugating enzyme]-L-cysteine + N(6)-ubiquitinyl-[acceptor protein]-L-lysine.</text>
        <dbReference type="EC" id="2.3.2.27"/>
    </reaction>
</comment>
<dbReference type="FunFam" id="3.30.40.10:FF:000475">
    <property type="entry name" value="RING-H2 finger protein ATL3"/>
    <property type="match status" value="1"/>
</dbReference>
<accession>A0AAV7GAL9</accession>
<dbReference type="PANTHER" id="PTHR46913">
    <property type="entry name" value="RING-H2 FINGER PROTEIN ATL16"/>
    <property type="match status" value="1"/>
</dbReference>
<feature type="region of interest" description="Disordered" evidence="15">
    <location>
        <begin position="178"/>
        <end position="208"/>
    </location>
</feature>
<evidence type="ECO:0000256" key="15">
    <source>
        <dbReference type="SAM" id="MobiDB-lite"/>
    </source>
</evidence>
<evidence type="ECO:0000256" key="9">
    <source>
        <dbReference type="ARBA" id="ARBA00022786"/>
    </source>
</evidence>
<proteinExistence type="inferred from homology"/>
<dbReference type="PROSITE" id="PS50089">
    <property type="entry name" value="ZF_RING_2"/>
    <property type="match status" value="1"/>
</dbReference>
<keyword evidence="7" id="KW-0479">Metal-binding</keyword>
<dbReference type="InterPro" id="IPR044600">
    <property type="entry name" value="ATL1/ATL16-like"/>
</dbReference>
<keyword evidence="10" id="KW-0862">Zinc</keyword>
<organism evidence="17 18">
    <name type="scientific">Dendrobium chrysotoxum</name>
    <name type="common">Orchid</name>
    <dbReference type="NCBI Taxonomy" id="161865"/>
    <lineage>
        <taxon>Eukaryota</taxon>
        <taxon>Viridiplantae</taxon>
        <taxon>Streptophyta</taxon>
        <taxon>Embryophyta</taxon>
        <taxon>Tracheophyta</taxon>
        <taxon>Spermatophyta</taxon>
        <taxon>Magnoliopsida</taxon>
        <taxon>Liliopsida</taxon>
        <taxon>Asparagales</taxon>
        <taxon>Orchidaceae</taxon>
        <taxon>Epidendroideae</taxon>
        <taxon>Malaxideae</taxon>
        <taxon>Dendrobiinae</taxon>
        <taxon>Dendrobium</taxon>
    </lineage>
</organism>
<keyword evidence="5" id="KW-0808">Transferase</keyword>
<dbReference type="GO" id="GO:0061630">
    <property type="term" value="F:ubiquitin protein ligase activity"/>
    <property type="evidence" value="ECO:0007669"/>
    <property type="project" value="UniProtKB-EC"/>
</dbReference>
<keyword evidence="12" id="KW-0472">Membrane</keyword>
<evidence type="ECO:0000256" key="11">
    <source>
        <dbReference type="ARBA" id="ARBA00022989"/>
    </source>
</evidence>
<dbReference type="GO" id="GO:0016567">
    <property type="term" value="P:protein ubiquitination"/>
    <property type="evidence" value="ECO:0007669"/>
    <property type="project" value="InterPro"/>
</dbReference>
<dbReference type="CDD" id="cd16461">
    <property type="entry name" value="RING-H2_EL5-like"/>
    <property type="match status" value="1"/>
</dbReference>
<feature type="compositionally biased region" description="Basic and acidic residues" evidence="15">
    <location>
        <begin position="194"/>
        <end position="207"/>
    </location>
</feature>
<name>A0AAV7GAL9_DENCH</name>
<keyword evidence="6" id="KW-0812">Transmembrane</keyword>
<feature type="compositionally biased region" description="Low complexity" evidence="15">
    <location>
        <begin position="182"/>
        <end position="193"/>
    </location>
</feature>
<evidence type="ECO:0000256" key="10">
    <source>
        <dbReference type="ARBA" id="ARBA00022833"/>
    </source>
</evidence>
<feature type="region of interest" description="Disordered" evidence="15">
    <location>
        <begin position="324"/>
        <end position="405"/>
    </location>
</feature>
<reference evidence="17 18" key="1">
    <citation type="journal article" date="2021" name="Hortic Res">
        <title>Chromosome-scale assembly of the Dendrobium chrysotoxum genome enhances the understanding of orchid evolution.</title>
        <authorList>
            <person name="Zhang Y."/>
            <person name="Zhang G.Q."/>
            <person name="Zhang D."/>
            <person name="Liu X.D."/>
            <person name="Xu X.Y."/>
            <person name="Sun W.H."/>
            <person name="Yu X."/>
            <person name="Zhu X."/>
            <person name="Wang Z.W."/>
            <person name="Zhao X."/>
            <person name="Zhong W.Y."/>
            <person name="Chen H."/>
            <person name="Yin W.L."/>
            <person name="Huang T."/>
            <person name="Niu S.C."/>
            <person name="Liu Z.J."/>
        </authorList>
    </citation>
    <scope>NUCLEOTIDE SEQUENCE [LARGE SCALE GENOMIC DNA]</scope>
    <source>
        <strain evidence="17">Lindl</strain>
    </source>
</reference>
<dbReference type="PANTHER" id="PTHR46913:SF1">
    <property type="entry name" value="RING-H2 FINGER PROTEIN ATL16"/>
    <property type="match status" value="1"/>
</dbReference>
<dbReference type="EMBL" id="JAGFBR010000016">
    <property type="protein sequence ID" value="KAH0453282.1"/>
    <property type="molecule type" value="Genomic_DNA"/>
</dbReference>
<dbReference type="Proteomes" id="UP000775213">
    <property type="component" value="Unassembled WGS sequence"/>
</dbReference>
<dbReference type="EC" id="2.3.2.27" evidence="4"/>
<keyword evidence="11" id="KW-1133">Transmembrane helix</keyword>
<evidence type="ECO:0000256" key="8">
    <source>
        <dbReference type="ARBA" id="ARBA00022771"/>
    </source>
</evidence>
<evidence type="ECO:0000313" key="17">
    <source>
        <dbReference type="EMBL" id="KAH0453282.1"/>
    </source>
</evidence>
<keyword evidence="18" id="KW-1185">Reference proteome</keyword>
<evidence type="ECO:0000256" key="7">
    <source>
        <dbReference type="ARBA" id="ARBA00022723"/>
    </source>
</evidence>
<evidence type="ECO:0000259" key="16">
    <source>
        <dbReference type="PROSITE" id="PS50089"/>
    </source>
</evidence>
<comment type="pathway">
    <text evidence="3">Protein modification; protein ubiquitination.</text>
</comment>
<evidence type="ECO:0000256" key="14">
    <source>
        <dbReference type="PROSITE-ProRule" id="PRU00175"/>
    </source>
</evidence>
<evidence type="ECO:0000256" key="6">
    <source>
        <dbReference type="ARBA" id="ARBA00022692"/>
    </source>
</evidence>
<dbReference type="GO" id="GO:0016020">
    <property type="term" value="C:membrane"/>
    <property type="evidence" value="ECO:0007669"/>
    <property type="project" value="UniProtKB-SubCell"/>
</dbReference>
<evidence type="ECO:0000256" key="2">
    <source>
        <dbReference type="ARBA" id="ARBA00004167"/>
    </source>
</evidence>
<sequence length="437" mass="47718">MFLFLTVIFVFLLYFYARYYWGSRPNRRRAHFIFAAGNAPVPSRGLDPAVLSSIPITLYKPSDFKDGLECAVCLSELAAEEEVRLLPKCHHGFHLECIDMWFQSHSTCPICRCTVGPETVEDDGNRSAESPDIPTNVLFWGNLNQVSVRRLASEEENSGASGSSERNLIISIPSRSTEGLFSSSVSPLPSSRSQIEEIKSPVEDKRSPATPKLWSLRRILSMGKRTSVSPSSSPRIDDIEQGLVGSVAENGEGSSILYAKIHKFSCKSEELTLGPRWWFGRTSGLRQWSDGVKDVRWWSGGAQGVRWWSGGAQGIRWWSDGAEDVRRWSGGTPTSGGGPAELRTSGGGPAELRASGSGPTELRASGGGPQEFRALGSGPAELKESGGGPAEFRASSGDPTELRQWSRRSKEARAISDLSLFSLGLGVPFQEERGLYL</sequence>
<comment type="similarity">
    <text evidence="13">Belongs to the RING-type zinc finger family. ATL subfamily.</text>
</comment>
<gene>
    <name evidence="17" type="ORF">IEQ34_017606</name>
</gene>
<feature type="compositionally biased region" description="Gly residues" evidence="15">
    <location>
        <begin position="333"/>
        <end position="349"/>
    </location>
</feature>
<dbReference type="Gene3D" id="3.30.40.10">
    <property type="entry name" value="Zinc/RING finger domain, C3HC4 (zinc finger)"/>
    <property type="match status" value="1"/>
</dbReference>
<evidence type="ECO:0000256" key="12">
    <source>
        <dbReference type="ARBA" id="ARBA00023136"/>
    </source>
</evidence>
<dbReference type="Pfam" id="PF13639">
    <property type="entry name" value="zf-RING_2"/>
    <property type="match status" value="1"/>
</dbReference>
<evidence type="ECO:0000256" key="1">
    <source>
        <dbReference type="ARBA" id="ARBA00000900"/>
    </source>
</evidence>
<dbReference type="SMART" id="SM00184">
    <property type="entry name" value="RING"/>
    <property type="match status" value="1"/>
</dbReference>
<dbReference type="AlphaFoldDB" id="A0AAV7GAL9"/>
<evidence type="ECO:0000256" key="4">
    <source>
        <dbReference type="ARBA" id="ARBA00012483"/>
    </source>
</evidence>
<evidence type="ECO:0000256" key="13">
    <source>
        <dbReference type="ARBA" id="ARBA00024209"/>
    </source>
</evidence>
<dbReference type="SUPFAM" id="SSF57850">
    <property type="entry name" value="RING/U-box"/>
    <property type="match status" value="1"/>
</dbReference>
<keyword evidence="9" id="KW-0833">Ubl conjugation pathway</keyword>
<evidence type="ECO:0000256" key="3">
    <source>
        <dbReference type="ARBA" id="ARBA00004906"/>
    </source>
</evidence>
<dbReference type="GO" id="GO:0008270">
    <property type="term" value="F:zinc ion binding"/>
    <property type="evidence" value="ECO:0007669"/>
    <property type="project" value="UniProtKB-KW"/>
</dbReference>
<protein>
    <recommendedName>
        <fullName evidence="4">RING-type E3 ubiquitin transferase</fullName>
        <ecNumber evidence="4">2.3.2.27</ecNumber>
    </recommendedName>
</protein>